<dbReference type="GO" id="GO:0003677">
    <property type="term" value="F:DNA binding"/>
    <property type="evidence" value="ECO:0007669"/>
    <property type="project" value="UniProtKB-KW"/>
</dbReference>
<dbReference type="AlphaFoldDB" id="A0A2U8WAM8"/>
<feature type="domain" description="Response regulatory" evidence="8">
    <location>
        <begin position="17"/>
        <end position="131"/>
    </location>
</feature>
<dbReference type="EMBL" id="CP029550">
    <property type="protein sequence ID" value="AWN43213.1"/>
    <property type="molecule type" value="Genomic_DNA"/>
</dbReference>
<dbReference type="PROSITE" id="PS50043">
    <property type="entry name" value="HTH_LUXR_2"/>
    <property type="match status" value="1"/>
</dbReference>
<keyword evidence="3" id="KW-0805">Transcription regulation</keyword>
<dbReference type="SUPFAM" id="SSF52172">
    <property type="entry name" value="CheY-like"/>
    <property type="match status" value="1"/>
</dbReference>
<evidence type="ECO:0000256" key="1">
    <source>
        <dbReference type="ARBA" id="ARBA00022553"/>
    </source>
</evidence>
<evidence type="ECO:0000259" key="7">
    <source>
        <dbReference type="PROSITE" id="PS50043"/>
    </source>
</evidence>
<dbReference type="KEGG" id="mets:DK389_25305"/>
<dbReference type="CDD" id="cd06170">
    <property type="entry name" value="LuxR_C_like"/>
    <property type="match status" value="1"/>
</dbReference>
<evidence type="ECO:0000259" key="8">
    <source>
        <dbReference type="PROSITE" id="PS50110"/>
    </source>
</evidence>
<dbReference type="GO" id="GO:0006355">
    <property type="term" value="P:regulation of DNA-templated transcription"/>
    <property type="evidence" value="ECO:0007669"/>
    <property type="project" value="InterPro"/>
</dbReference>
<dbReference type="Gene3D" id="3.40.50.2300">
    <property type="match status" value="1"/>
</dbReference>
<evidence type="ECO:0000256" key="2">
    <source>
        <dbReference type="ARBA" id="ARBA00023012"/>
    </source>
</evidence>
<feature type="domain" description="HTH luxR-type" evidence="7">
    <location>
        <begin position="147"/>
        <end position="212"/>
    </location>
</feature>
<dbReference type="CDD" id="cd17537">
    <property type="entry name" value="REC_FixJ"/>
    <property type="match status" value="1"/>
</dbReference>
<feature type="modified residue" description="4-aspartylphosphate" evidence="6">
    <location>
        <position position="66"/>
    </location>
</feature>
<dbReference type="Pfam" id="PF00072">
    <property type="entry name" value="Response_reg"/>
    <property type="match status" value="1"/>
</dbReference>
<dbReference type="OrthoDB" id="9782655at2"/>
<protein>
    <submittedName>
        <fullName evidence="9">DNA-binding response regulator</fullName>
    </submittedName>
</protein>
<dbReference type="PANTHER" id="PTHR44688:SF16">
    <property type="entry name" value="DNA-BINDING TRANSCRIPTIONAL ACTIVATOR DEVR_DOSR"/>
    <property type="match status" value="1"/>
</dbReference>
<evidence type="ECO:0000256" key="3">
    <source>
        <dbReference type="ARBA" id="ARBA00023015"/>
    </source>
</evidence>
<name>A0A2U8WAM8_9HYPH</name>
<dbReference type="InterPro" id="IPR011006">
    <property type="entry name" value="CheY-like_superfamily"/>
</dbReference>
<proteinExistence type="predicted"/>
<dbReference type="InterPro" id="IPR000792">
    <property type="entry name" value="Tscrpt_reg_LuxR_C"/>
</dbReference>
<dbReference type="Pfam" id="PF00196">
    <property type="entry name" value="GerE"/>
    <property type="match status" value="1"/>
</dbReference>
<evidence type="ECO:0000256" key="6">
    <source>
        <dbReference type="PROSITE-ProRule" id="PRU00169"/>
    </source>
</evidence>
<accession>A0A2U8WAM8</accession>
<evidence type="ECO:0000313" key="10">
    <source>
        <dbReference type="Proteomes" id="UP000245926"/>
    </source>
</evidence>
<dbReference type="InterPro" id="IPR036388">
    <property type="entry name" value="WH-like_DNA-bd_sf"/>
</dbReference>
<keyword evidence="4 9" id="KW-0238">DNA-binding</keyword>
<dbReference type="SMART" id="SM00448">
    <property type="entry name" value="REC"/>
    <property type="match status" value="1"/>
</dbReference>
<dbReference type="PRINTS" id="PR00038">
    <property type="entry name" value="HTHLUXR"/>
</dbReference>
<evidence type="ECO:0000256" key="4">
    <source>
        <dbReference type="ARBA" id="ARBA00023125"/>
    </source>
</evidence>
<dbReference type="RefSeq" id="WP_109893799.1">
    <property type="nucleotide sequence ID" value="NZ_CP029550.1"/>
</dbReference>
<dbReference type="InterPro" id="IPR001789">
    <property type="entry name" value="Sig_transdc_resp-reg_receiver"/>
</dbReference>
<dbReference type="Gene3D" id="1.10.10.10">
    <property type="entry name" value="Winged helix-like DNA-binding domain superfamily/Winged helix DNA-binding domain"/>
    <property type="match status" value="1"/>
</dbReference>
<keyword evidence="5" id="KW-0804">Transcription</keyword>
<dbReference type="PROSITE" id="PS00622">
    <property type="entry name" value="HTH_LUXR_1"/>
    <property type="match status" value="1"/>
</dbReference>
<keyword evidence="10" id="KW-1185">Reference proteome</keyword>
<dbReference type="GO" id="GO:0000160">
    <property type="term" value="P:phosphorelay signal transduction system"/>
    <property type="evidence" value="ECO:0007669"/>
    <property type="project" value="UniProtKB-KW"/>
</dbReference>
<gene>
    <name evidence="9" type="ORF">DK389_25305</name>
</gene>
<keyword evidence="2" id="KW-0902">Two-component regulatory system</keyword>
<evidence type="ECO:0000256" key="5">
    <source>
        <dbReference type="ARBA" id="ARBA00023163"/>
    </source>
</evidence>
<organism evidence="9 10">
    <name type="scientific">Methylobacterium durans</name>
    <dbReference type="NCBI Taxonomy" id="2202825"/>
    <lineage>
        <taxon>Bacteria</taxon>
        <taxon>Pseudomonadati</taxon>
        <taxon>Pseudomonadota</taxon>
        <taxon>Alphaproteobacteria</taxon>
        <taxon>Hyphomicrobiales</taxon>
        <taxon>Methylobacteriaceae</taxon>
        <taxon>Methylobacterium</taxon>
    </lineage>
</organism>
<dbReference type="FunFam" id="3.40.50.2300:FF:000018">
    <property type="entry name" value="DNA-binding transcriptional regulator NtrC"/>
    <property type="match status" value="1"/>
</dbReference>
<sequence length="217" mass="23225">MIEPVARAAPYASPKPFVAIVEDDAGVRDSLGSLFRSVDLEARLFGSGAEFLAEALPDAPGCIVLDVRLPGVSGLDFQGELVRLGIRLPVVFMTGHGDIPMSVRAMKAGAVDFLAKPFRDQDMLDAVTAAIARDAKRRSEQGAQDDLRALYAALTPREQEIMAQVTAGLMNKQVAGNLGLSEITVKIHRGNVMRKMKAKSLADLVRQAGALGISSRR</sequence>
<dbReference type="Proteomes" id="UP000245926">
    <property type="component" value="Chromosome"/>
</dbReference>
<dbReference type="PROSITE" id="PS50110">
    <property type="entry name" value="RESPONSE_REGULATORY"/>
    <property type="match status" value="1"/>
</dbReference>
<dbReference type="SMART" id="SM00421">
    <property type="entry name" value="HTH_LUXR"/>
    <property type="match status" value="1"/>
</dbReference>
<reference evidence="10" key="1">
    <citation type="submission" date="2018-05" db="EMBL/GenBank/DDBJ databases">
        <title>Complete Genome Sequence of Methylobacterium sp. 17SD2-17.</title>
        <authorList>
            <person name="Srinivasan S."/>
        </authorList>
    </citation>
    <scope>NUCLEOTIDE SEQUENCE [LARGE SCALE GENOMIC DNA]</scope>
    <source>
        <strain evidence="10">17SD2-17</strain>
    </source>
</reference>
<evidence type="ECO:0000313" key="9">
    <source>
        <dbReference type="EMBL" id="AWN43213.1"/>
    </source>
</evidence>
<keyword evidence="1 6" id="KW-0597">Phosphoprotein</keyword>
<dbReference type="PANTHER" id="PTHR44688">
    <property type="entry name" value="DNA-BINDING TRANSCRIPTIONAL ACTIVATOR DEVR_DOSR"/>
    <property type="match status" value="1"/>
</dbReference>